<feature type="region of interest" description="Disordered" evidence="10">
    <location>
        <begin position="1"/>
        <end position="30"/>
    </location>
</feature>
<feature type="compositionally biased region" description="Polar residues" evidence="10">
    <location>
        <begin position="567"/>
        <end position="597"/>
    </location>
</feature>
<dbReference type="PANTHER" id="PTHR47907">
    <property type="entry name" value="PROTEIN KINASE DOMAIN-CONTAINING PROTEIN"/>
    <property type="match status" value="1"/>
</dbReference>
<dbReference type="EC" id="2.7.11.1" evidence="1"/>
<evidence type="ECO:0000256" key="4">
    <source>
        <dbReference type="ARBA" id="ARBA00022679"/>
    </source>
</evidence>
<dbReference type="PROSITE" id="PS50011">
    <property type="entry name" value="PROTEIN_KINASE_DOM"/>
    <property type="match status" value="1"/>
</dbReference>
<dbReference type="Gene3D" id="1.10.510.10">
    <property type="entry name" value="Transferase(Phosphotransferase) domain 1"/>
    <property type="match status" value="1"/>
</dbReference>
<evidence type="ECO:0000313" key="13">
    <source>
        <dbReference type="RefSeq" id="XP_025070413.1"/>
    </source>
</evidence>
<dbReference type="GO" id="GO:0004674">
    <property type="term" value="F:protein serine/threonine kinase activity"/>
    <property type="evidence" value="ECO:0007669"/>
    <property type="project" value="UniProtKB-KW"/>
</dbReference>
<evidence type="ECO:0000256" key="9">
    <source>
        <dbReference type="ARBA" id="ARBA00048679"/>
    </source>
</evidence>
<keyword evidence="7" id="KW-0067">ATP-binding</keyword>
<evidence type="ECO:0000259" key="11">
    <source>
        <dbReference type="PROSITE" id="PS50011"/>
    </source>
</evidence>
<evidence type="ECO:0000256" key="2">
    <source>
        <dbReference type="ARBA" id="ARBA00022527"/>
    </source>
</evidence>
<dbReference type="RefSeq" id="XP_025070414.1">
    <property type="nucleotide sequence ID" value="XM_025214629.1"/>
</dbReference>
<dbReference type="InterPro" id="IPR051744">
    <property type="entry name" value="AP2_assoc_SerThr_kinase"/>
</dbReference>
<sequence>MKKFFDSRREQGGSGPGSGTSGGSGSSTGPGSGYIGRVFNIGRHQVTVDEVLAEGGFAIVFLVRTNNGMKCALKRMYVNNEHDLQVCKREIQIMRDLSGHKNIVGYIDSSINSVSSGDVWEVLILMDFCRGGQVVNLMNQHLQTGFTESEVLQIFCDTCEAVARLHQCKTPIIHRDLKVENILLHDRGHYVLCDFGSATNKFQNPQTEGVNAVEEEIKKYTTLSYRAPEMVNLYSGKLITTKADIWALGCLLYKLCYFTLPFGESQVAICDGNFTIPDNSRYSQDMHCLIRYMLEPDPDKRPDIYQISYFAFKLVKRECPVQNVQNSPLPAKLPEPVKASEAAAKKSQPKARLTDPVPTTETSIAPRQRPKAGQTQPNPGILPIQPALTPRKRPTAQAAIQPQVAGPAALSSGQPSLSASIAQPKAPPQPAAPQPKQAPVPQQAPPAQPQVPSTPPQATPQHQQQLFLKQQLLQQQQQQAAYYQQQQQQMMQAQQFPVIPQAVPAQQQLMQNYYQQQLIAQQASMQQKTAVAAVQQKQQAPMPPQPQVQQTATQPAPAQEQVMQAPIRQQQKPQTTLPSAVQGQKVGSLTPPSSPKTQRAGHRRILSDVTHSAVFGVPASKSTQLLQAAAAEASLNKSKSASTTPSGSPRTSQQNVYNPPDVSTWNPFDDDNFSKLTAEELLNKDFAKLSDGKAPEKVGNSTENLIPGFQPAPSTTQADAFGSSSFAAGSAEKTKDILSLDTSPPLLTVPDPFVSLPLSDTPEKLIEGLKSPETALLLADILPLADPFGSTSDAVNGKAEIAVESLIPGLEAPLPQRLASQTDSVTSNRTDSLTGEDSLLDCSLLSNPAADLLDEFAPITISAPAHKEDTNLISGFDAPEGSEKVTEDEFDPIPVLISKNSQGGHSRNNSGSSESSLPNIARSLLLVDQLIDL</sequence>
<dbReference type="SMART" id="SM00220">
    <property type="entry name" value="S_TKc"/>
    <property type="match status" value="1"/>
</dbReference>
<protein>
    <recommendedName>
        <fullName evidence="1">non-specific serine/threonine protein kinase</fullName>
        <ecNumber evidence="1">2.7.11.1</ecNumber>
    </recommendedName>
</protein>
<reference evidence="13 14" key="1">
    <citation type="submission" date="2025-04" db="UniProtKB">
        <authorList>
            <consortium name="RefSeq"/>
        </authorList>
    </citation>
    <scope>IDENTIFICATION</scope>
</reference>
<keyword evidence="2" id="KW-0723">Serine/threonine-protein kinase</keyword>
<dbReference type="Pfam" id="PF00069">
    <property type="entry name" value="Pkinase"/>
    <property type="match status" value="1"/>
</dbReference>
<dbReference type="InterPro" id="IPR011009">
    <property type="entry name" value="Kinase-like_dom_sf"/>
</dbReference>
<gene>
    <name evidence="13 14" type="primary">AAK1</name>
</gene>
<evidence type="ECO:0000256" key="5">
    <source>
        <dbReference type="ARBA" id="ARBA00022741"/>
    </source>
</evidence>
<keyword evidence="5" id="KW-0547">Nucleotide-binding</keyword>
<keyword evidence="12" id="KW-1185">Reference proteome</keyword>
<feature type="region of interest" description="Disordered" evidence="10">
    <location>
        <begin position="895"/>
        <end position="916"/>
    </location>
</feature>
<dbReference type="PANTHER" id="PTHR47907:SF5">
    <property type="entry name" value="AP2 ASSOCIATED KINASE 1"/>
    <property type="match status" value="1"/>
</dbReference>
<feature type="compositionally biased region" description="Polar residues" evidence="10">
    <location>
        <begin position="818"/>
        <end position="835"/>
    </location>
</feature>
<proteinExistence type="predicted"/>
<feature type="compositionally biased region" description="Polar residues" evidence="10">
    <location>
        <begin position="643"/>
        <end position="665"/>
    </location>
</feature>
<feature type="region of interest" description="Disordered" evidence="10">
    <location>
        <begin position="634"/>
        <end position="665"/>
    </location>
</feature>
<accession>A0A3Q0HIV9</accession>
<feature type="compositionally biased region" description="Basic and acidic residues" evidence="10">
    <location>
        <begin position="1"/>
        <end position="11"/>
    </location>
</feature>
<keyword evidence="3" id="KW-0597">Phosphoprotein</keyword>
<comment type="catalytic activity">
    <reaction evidence="8">
        <text>L-threonyl-[protein] + ATP = O-phospho-L-threonyl-[protein] + ADP + H(+)</text>
        <dbReference type="Rhea" id="RHEA:46608"/>
        <dbReference type="Rhea" id="RHEA-COMP:11060"/>
        <dbReference type="Rhea" id="RHEA-COMP:11605"/>
        <dbReference type="ChEBI" id="CHEBI:15378"/>
        <dbReference type="ChEBI" id="CHEBI:30013"/>
        <dbReference type="ChEBI" id="CHEBI:30616"/>
        <dbReference type="ChEBI" id="CHEBI:61977"/>
        <dbReference type="ChEBI" id="CHEBI:456216"/>
        <dbReference type="EC" id="2.7.11.1"/>
    </reaction>
</comment>
<dbReference type="GeneID" id="102377601"/>
<evidence type="ECO:0000256" key="8">
    <source>
        <dbReference type="ARBA" id="ARBA00047899"/>
    </source>
</evidence>
<feature type="region of interest" description="Disordered" evidence="10">
    <location>
        <begin position="535"/>
        <end position="602"/>
    </location>
</feature>
<feature type="region of interest" description="Disordered" evidence="10">
    <location>
        <begin position="327"/>
        <end position="464"/>
    </location>
</feature>
<dbReference type="KEGG" id="asn:102377601"/>
<evidence type="ECO:0000256" key="3">
    <source>
        <dbReference type="ARBA" id="ARBA00022553"/>
    </source>
</evidence>
<evidence type="ECO:0000256" key="10">
    <source>
        <dbReference type="SAM" id="MobiDB-lite"/>
    </source>
</evidence>
<dbReference type="FunFam" id="1.10.510.10:FF:000072">
    <property type="entry name" value="AP2 associated kinase 1"/>
    <property type="match status" value="1"/>
</dbReference>
<evidence type="ECO:0000313" key="14">
    <source>
        <dbReference type="RefSeq" id="XP_025070414.1"/>
    </source>
</evidence>
<dbReference type="InterPro" id="IPR008271">
    <property type="entry name" value="Ser/Thr_kinase_AS"/>
</dbReference>
<dbReference type="STRING" id="38654.A0A3Q0HIV9"/>
<comment type="catalytic activity">
    <reaction evidence="9">
        <text>L-seryl-[protein] + ATP = O-phospho-L-seryl-[protein] + ADP + H(+)</text>
        <dbReference type="Rhea" id="RHEA:17989"/>
        <dbReference type="Rhea" id="RHEA-COMP:9863"/>
        <dbReference type="Rhea" id="RHEA-COMP:11604"/>
        <dbReference type="ChEBI" id="CHEBI:15378"/>
        <dbReference type="ChEBI" id="CHEBI:29999"/>
        <dbReference type="ChEBI" id="CHEBI:30616"/>
        <dbReference type="ChEBI" id="CHEBI:83421"/>
        <dbReference type="ChEBI" id="CHEBI:456216"/>
        <dbReference type="EC" id="2.7.11.1"/>
    </reaction>
</comment>
<feature type="compositionally biased region" description="Pro residues" evidence="10">
    <location>
        <begin position="425"/>
        <end position="458"/>
    </location>
</feature>
<evidence type="ECO:0000256" key="1">
    <source>
        <dbReference type="ARBA" id="ARBA00012513"/>
    </source>
</evidence>
<feature type="region of interest" description="Disordered" evidence="10">
    <location>
        <begin position="814"/>
        <end position="835"/>
    </location>
</feature>
<organism evidence="12 13">
    <name type="scientific">Alligator sinensis</name>
    <name type="common">Chinese alligator</name>
    <dbReference type="NCBI Taxonomy" id="38654"/>
    <lineage>
        <taxon>Eukaryota</taxon>
        <taxon>Metazoa</taxon>
        <taxon>Chordata</taxon>
        <taxon>Craniata</taxon>
        <taxon>Vertebrata</taxon>
        <taxon>Euteleostomi</taxon>
        <taxon>Archelosauria</taxon>
        <taxon>Archosauria</taxon>
        <taxon>Crocodylia</taxon>
        <taxon>Alligatoridae</taxon>
        <taxon>Alligatorinae</taxon>
        <taxon>Alligator</taxon>
    </lineage>
</organism>
<evidence type="ECO:0000256" key="6">
    <source>
        <dbReference type="ARBA" id="ARBA00022777"/>
    </source>
</evidence>
<dbReference type="PROSITE" id="PS00108">
    <property type="entry name" value="PROTEIN_KINASE_ST"/>
    <property type="match status" value="1"/>
</dbReference>
<feature type="domain" description="Protein kinase" evidence="11">
    <location>
        <begin position="46"/>
        <end position="312"/>
    </location>
</feature>
<evidence type="ECO:0000256" key="7">
    <source>
        <dbReference type="ARBA" id="ARBA00022840"/>
    </source>
</evidence>
<feature type="compositionally biased region" description="Polar residues" evidence="10">
    <location>
        <begin position="411"/>
        <end position="421"/>
    </location>
</feature>
<keyword evidence="4" id="KW-0808">Transferase</keyword>
<dbReference type="CDD" id="cd14037">
    <property type="entry name" value="STKc_NAK_like"/>
    <property type="match status" value="1"/>
</dbReference>
<dbReference type="RefSeq" id="XP_025070413.1">
    <property type="nucleotide sequence ID" value="XM_025214628.1"/>
</dbReference>
<feature type="compositionally biased region" description="Gly residues" evidence="10">
    <location>
        <begin position="12"/>
        <end position="30"/>
    </location>
</feature>
<feature type="compositionally biased region" description="Low complexity" evidence="10">
    <location>
        <begin position="900"/>
        <end position="916"/>
    </location>
</feature>
<keyword evidence="6 13" id="KW-0418">Kinase</keyword>
<dbReference type="Proteomes" id="UP000189705">
    <property type="component" value="Unplaced"/>
</dbReference>
<dbReference type="SUPFAM" id="SSF56112">
    <property type="entry name" value="Protein kinase-like (PK-like)"/>
    <property type="match status" value="1"/>
</dbReference>
<dbReference type="CTD" id="22848"/>
<feature type="compositionally biased region" description="Low complexity" evidence="10">
    <location>
        <begin position="547"/>
        <end position="559"/>
    </location>
</feature>
<dbReference type="InterPro" id="IPR000719">
    <property type="entry name" value="Prot_kinase_dom"/>
</dbReference>
<evidence type="ECO:0000313" key="12">
    <source>
        <dbReference type="Proteomes" id="UP000189705"/>
    </source>
</evidence>
<dbReference type="AlphaFoldDB" id="A0A3Q0HIV9"/>
<dbReference type="GO" id="GO:0005524">
    <property type="term" value="F:ATP binding"/>
    <property type="evidence" value="ECO:0007669"/>
    <property type="project" value="UniProtKB-KW"/>
</dbReference>
<name>A0A3Q0HIV9_ALLSI</name>